<protein>
    <submittedName>
        <fullName evidence="1">Uncharacterized protein</fullName>
    </submittedName>
</protein>
<evidence type="ECO:0000313" key="1">
    <source>
        <dbReference type="EMBL" id="RBQ28419.1"/>
    </source>
</evidence>
<dbReference type="RefSeq" id="WP_222718447.1">
    <property type="nucleotide sequence ID" value="NZ_JANJGA010000015.1"/>
</dbReference>
<keyword evidence="2" id="KW-1185">Reference proteome</keyword>
<organism evidence="1 2">
    <name type="scientific">Aliarcobacter vitoriensis</name>
    <dbReference type="NCBI Taxonomy" id="2011099"/>
    <lineage>
        <taxon>Bacteria</taxon>
        <taxon>Pseudomonadati</taxon>
        <taxon>Campylobacterota</taxon>
        <taxon>Epsilonproteobacteria</taxon>
        <taxon>Campylobacterales</taxon>
        <taxon>Arcobacteraceae</taxon>
        <taxon>Aliarcobacter</taxon>
    </lineage>
</organism>
<proteinExistence type="predicted"/>
<sequence>MATINNLTPFNTQKKAVEGSANFRENASYSWDWLIQHTSEVNQLINALNTKTNEIINEVNLYVQQNLENNPINKNTLGLDKVDNTKDTDKKVLSASKLTTARNFALAGAIVGNVNVDFSGNVSLNTSFDVTSITPNSYKLGGFTQTTAASANTIVARDSVADVTARLFRTNYENNQASETSGICFRNNAESDNYLRVMSPIHFKTYLTSIGVKITDTVPTNVASADKLTTARNIVISGAVTGSAAFDGSGNINIHTSVSSSLSVGTYVFAYHNVLADIPLGGTVAGSTLIPASFIQDALPSVGTAKTMYLAGQGTLSGTWRSCGGTNVQLPGNQKTKKASLWLRIA</sequence>
<dbReference type="Proteomes" id="UP000252669">
    <property type="component" value="Unassembled WGS sequence"/>
</dbReference>
<reference evidence="1 2" key="1">
    <citation type="submission" date="2017-10" db="EMBL/GenBank/DDBJ databases">
        <title>Genomics of the genus Arcobacter.</title>
        <authorList>
            <person name="Perez-Cataluna A."/>
            <person name="Figueras M.J."/>
        </authorList>
    </citation>
    <scope>NUCLEOTIDE SEQUENCE [LARGE SCALE GENOMIC DNA]</scope>
    <source>
        <strain evidence="1 2">CECT 9230</strain>
    </source>
</reference>
<dbReference type="AlphaFoldDB" id="A0A366MSE3"/>
<comment type="caution">
    <text evidence="1">The sequence shown here is derived from an EMBL/GenBank/DDBJ whole genome shotgun (WGS) entry which is preliminary data.</text>
</comment>
<name>A0A366MSE3_9BACT</name>
<dbReference type="EMBL" id="PDKB01000016">
    <property type="protein sequence ID" value="RBQ28419.1"/>
    <property type="molecule type" value="Genomic_DNA"/>
</dbReference>
<gene>
    <name evidence="1" type="ORF">CRU91_09365</name>
</gene>
<accession>A0A366MSE3</accession>
<evidence type="ECO:0000313" key="2">
    <source>
        <dbReference type="Proteomes" id="UP000252669"/>
    </source>
</evidence>